<evidence type="ECO:0000256" key="1">
    <source>
        <dbReference type="SAM" id="MobiDB-lite"/>
    </source>
</evidence>
<proteinExistence type="predicted"/>
<accession>A0A9P5YKV5</accession>
<organism evidence="2 3">
    <name type="scientific">Pholiota conissans</name>
    <dbReference type="NCBI Taxonomy" id="109636"/>
    <lineage>
        <taxon>Eukaryota</taxon>
        <taxon>Fungi</taxon>
        <taxon>Dikarya</taxon>
        <taxon>Basidiomycota</taxon>
        <taxon>Agaricomycotina</taxon>
        <taxon>Agaricomycetes</taxon>
        <taxon>Agaricomycetidae</taxon>
        <taxon>Agaricales</taxon>
        <taxon>Agaricineae</taxon>
        <taxon>Strophariaceae</taxon>
        <taxon>Pholiota</taxon>
    </lineage>
</organism>
<evidence type="ECO:0000313" key="2">
    <source>
        <dbReference type="EMBL" id="KAF9470490.1"/>
    </source>
</evidence>
<name>A0A9P5YKV5_9AGAR</name>
<feature type="region of interest" description="Disordered" evidence="1">
    <location>
        <begin position="158"/>
        <end position="185"/>
    </location>
</feature>
<feature type="compositionally biased region" description="Basic and acidic residues" evidence="1">
    <location>
        <begin position="175"/>
        <end position="185"/>
    </location>
</feature>
<dbReference type="AlphaFoldDB" id="A0A9P5YKV5"/>
<keyword evidence="3" id="KW-1185">Reference proteome</keyword>
<protein>
    <submittedName>
        <fullName evidence="2">Uncharacterized protein</fullName>
    </submittedName>
</protein>
<comment type="caution">
    <text evidence="2">The sequence shown here is derived from an EMBL/GenBank/DDBJ whole genome shotgun (WGS) entry which is preliminary data.</text>
</comment>
<gene>
    <name evidence="2" type="ORF">BDN70DRAFT_694231</name>
</gene>
<sequence length="185" mass="20399">MDKTGCEQTCFVHVLAIPIVHPRLCLKARDLPQSRPLPALAPVRRRRSVHTRFTMVVLRWASFVGMSSHPSSLHRRRPSILPPFVVIVFHPLVASPSPSSIRPSPSFPRPSALVASVPESIHLPPTSIPVRLCWVPYCWSGGAEHVWVLLKQLTTSHIGGKGSTTSGRRGSRPHPSVERSSARRG</sequence>
<dbReference type="EMBL" id="MU155969">
    <property type="protein sequence ID" value="KAF9470490.1"/>
    <property type="molecule type" value="Genomic_DNA"/>
</dbReference>
<reference evidence="2" key="1">
    <citation type="submission" date="2020-11" db="EMBL/GenBank/DDBJ databases">
        <authorList>
            <consortium name="DOE Joint Genome Institute"/>
            <person name="Ahrendt S."/>
            <person name="Riley R."/>
            <person name="Andreopoulos W."/>
            <person name="Labutti K."/>
            <person name="Pangilinan J."/>
            <person name="Ruiz-Duenas F.J."/>
            <person name="Barrasa J.M."/>
            <person name="Sanchez-Garcia M."/>
            <person name="Camarero S."/>
            <person name="Miyauchi S."/>
            <person name="Serrano A."/>
            <person name="Linde D."/>
            <person name="Babiker R."/>
            <person name="Drula E."/>
            <person name="Ayuso-Fernandez I."/>
            <person name="Pacheco R."/>
            <person name="Padilla G."/>
            <person name="Ferreira P."/>
            <person name="Barriuso J."/>
            <person name="Kellner H."/>
            <person name="Castanera R."/>
            <person name="Alfaro M."/>
            <person name="Ramirez L."/>
            <person name="Pisabarro A.G."/>
            <person name="Kuo A."/>
            <person name="Tritt A."/>
            <person name="Lipzen A."/>
            <person name="He G."/>
            <person name="Yan M."/>
            <person name="Ng V."/>
            <person name="Cullen D."/>
            <person name="Martin F."/>
            <person name="Rosso M.-N."/>
            <person name="Henrissat B."/>
            <person name="Hibbett D."/>
            <person name="Martinez A.T."/>
            <person name="Grigoriev I.V."/>
        </authorList>
    </citation>
    <scope>NUCLEOTIDE SEQUENCE</scope>
    <source>
        <strain evidence="2">CIRM-BRFM 674</strain>
    </source>
</reference>
<dbReference type="Proteomes" id="UP000807469">
    <property type="component" value="Unassembled WGS sequence"/>
</dbReference>
<evidence type="ECO:0000313" key="3">
    <source>
        <dbReference type="Proteomes" id="UP000807469"/>
    </source>
</evidence>